<dbReference type="GO" id="GO:0005829">
    <property type="term" value="C:cytosol"/>
    <property type="evidence" value="ECO:0007669"/>
    <property type="project" value="TreeGrafter"/>
</dbReference>
<dbReference type="InterPro" id="IPR036388">
    <property type="entry name" value="WH-like_DNA-bd_sf"/>
</dbReference>
<dbReference type="Gene3D" id="1.10.10.10">
    <property type="entry name" value="Winged helix-like DNA-binding domain superfamily/Winged helix DNA-binding domain"/>
    <property type="match status" value="1"/>
</dbReference>
<dbReference type="CDD" id="cd00090">
    <property type="entry name" value="HTH_ARSR"/>
    <property type="match status" value="1"/>
</dbReference>
<reference evidence="5 6" key="1">
    <citation type="submission" date="2016-07" db="EMBL/GenBank/DDBJ databases">
        <title>Complete genome sequence of the Lentzea guizhouensis DHS C013.</title>
        <authorList>
            <person name="Cao C."/>
        </authorList>
    </citation>
    <scope>NUCLEOTIDE SEQUENCE [LARGE SCALE GENOMIC DNA]</scope>
    <source>
        <strain evidence="5 6">DHS C013</strain>
    </source>
</reference>
<organism evidence="5 6">
    <name type="scientific">Lentzea guizhouensis</name>
    <dbReference type="NCBI Taxonomy" id="1586287"/>
    <lineage>
        <taxon>Bacteria</taxon>
        <taxon>Bacillati</taxon>
        <taxon>Actinomycetota</taxon>
        <taxon>Actinomycetes</taxon>
        <taxon>Pseudonocardiales</taxon>
        <taxon>Pseudonocardiaceae</taxon>
        <taxon>Lentzea</taxon>
    </lineage>
</organism>
<dbReference type="SUPFAM" id="SSF46785">
    <property type="entry name" value="Winged helix' DNA-binding domain"/>
    <property type="match status" value="1"/>
</dbReference>
<dbReference type="Proteomes" id="UP000093053">
    <property type="component" value="Chromosome"/>
</dbReference>
<dbReference type="EMBL" id="CP016793">
    <property type="protein sequence ID" value="ANZ36123.1"/>
    <property type="molecule type" value="Genomic_DNA"/>
</dbReference>
<evidence type="ECO:0000313" key="6">
    <source>
        <dbReference type="Proteomes" id="UP000093053"/>
    </source>
</evidence>
<protein>
    <submittedName>
        <fullName evidence="5">ArsR family transcriptional regulator</fullName>
    </submittedName>
</protein>
<dbReference type="PANTHER" id="PTHR30154:SF53">
    <property type="entry name" value="HTH-TYPE TRANSCRIPTIONAL REGULATOR LRPC"/>
    <property type="match status" value="1"/>
</dbReference>
<dbReference type="SUPFAM" id="SSF54909">
    <property type="entry name" value="Dimeric alpha+beta barrel"/>
    <property type="match status" value="1"/>
</dbReference>
<sequence length="165" mass="18611">MRKSRRSGASAYDFQVEIDALDWKILELLQQDGRMSFTALAREVSLSAPAVTERVRRLESLGVITGYTAVVSPPRLGLPIESIVRVRVRSLDTPRFRSHVLALPQVRDADHVTGDDCWLLRVVCRSMVELEELVEVMQRYGDTTTSLVFSSHVRNRPVESALFGQ</sequence>
<dbReference type="Pfam" id="PF01037">
    <property type="entry name" value="AsnC_trans_reg"/>
    <property type="match status" value="1"/>
</dbReference>
<dbReference type="KEGG" id="led:BBK82_08630"/>
<dbReference type="InterPro" id="IPR036390">
    <property type="entry name" value="WH_DNA-bd_sf"/>
</dbReference>
<dbReference type="PRINTS" id="PR00033">
    <property type="entry name" value="HTHASNC"/>
</dbReference>
<dbReference type="Gene3D" id="3.30.70.920">
    <property type="match status" value="1"/>
</dbReference>
<name>A0A1B2HEH4_9PSEU</name>
<dbReference type="STRING" id="1586287.BBK82_08630"/>
<accession>A0A1B2HEH4</accession>
<dbReference type="GO" id="GO:0043565">
    <property type="term" value="F:sequence-specific DNA binding"/>
    <property type="evidence" value="ECO:0007669"/>
    <property type="project" value="InterPro"/>
</dbReference>
<dbReference type="InterPro" id="IPR019888">
    <property type="entry name" value="Tscrpt_reg_AsnC-like"/>
</dbReference>
<dbReference type="InterPro" id="IPR011991">
    <property type="entry name" value="ArsR-like_HTH"/>
</dbReference>
<evidence type="ECO:0000256" key="3">
    <source>
        <dbReference type="ARBA" id="ARBA00023163"/>
    </source>
</evidence>
<keyword evidence="6" id="KW-1185">Reference proteome</keyword>
<keyword evidence="3" id="KW-0804">Transcription</keyword>
<dbReference type="PROSITE" id="PS50956">
    <property type="entry name" value="HTH_ASNC_2"/>
    <property type="match status" value="1"/>
</dbReference>
<evidence type="ECO:0000256" key="2">
    <source>
        <dbReference type="ARBA" id="ARBA00023125"/>
    </source>
</evidence>
<dbReference type="FunFam" id="1.10.10.10:FF:000186">
    <property type="entry name" value="AsnC family transcriptional regulator"/>
    <property type="match status" value="1"/>
</dbReference>
<dbReference type="GO" id="GO:0043200">
    <property type="term" value="P:response to amino acid"/>
    <property type="evidence" value="ECO:0007669"/>
    <property type="project" value="TreeGrafter"/>
</dbReference>
<dbReference type="AlphaFoldDB" id="A0A1B2HEH4"/>
<evidence type="ECO:0000259" key="4">
    <source>
        <dbReference type="PROSITE" id="PS50956"/>
    </source>
</evidence>
<evidence type="ECO:0000256" key="1">
    <source>
        <dbReference type="ARBA" id="ARBA00023015"/>
    </source>
</evidence>
<proteinExistence type="predicted"/>
<dbReference type="InterPro" id="IPR011008">
    <property type="entry name" value="Dimeric_a/b-barrel"/>
</dbReference>
<evidence type="ECO:0000313" key="5">
    <source>
        <dbReference type="EMBL" id="ANZ36123.1"/>
    </source>
</evidence>
<dbReference type="InterPro" id="IPR000485">
    <property type="entry name" value="AsnC-type_HTH_dom"/>
</dbReference>
<keyword evidence="1" id="KW-0805">Transcription regulation</keyword>
<dbReference type="Pfam" id="PF13404">
    <property type="entry name" value="HTH_AsnC-type"/>
    <property type="match status" value="1"/>
</dbReference>
<keyword evidence="2" id="KW-0238">DNA-binding</keyword>
<dbReference type="InterPro" id="IPR019887">
    <property type="entry name" value="Tscrpt_reg_AsnC/Lrp_C"/>
</dbReference>
<dbReference type="SMART" id="SM00344">
    <property type="entry name" value="HTH_ASNC"/>
    <property type="match status" value="1"/>
</dbReference>
<feature type="domain" description="HTH asnC-type" evidence="4">
    <location>
        <begin position="18"/>
        <end position="79"/>
    </location>
</feature>
<gene>
    <name evidence="5" type="ORF">BBK82_08630</name>
</gene>
<dbReference type="PANTHER" id="PTHR30154">
    <property type="entry name" value="LEUCINE-RESPONSIVE REGULATORY PROTEIN"/>
    <property type="match status" value="1"/>
</dbReference>